<dbReference type="SUPFAM" id="SSF49842">
    <property type="entry name" value="TNF-like"/>
    <property type="match status" value="1"/>
</dbReference>
<comment type="similarity">
    <text evidence="1">Belongs to the tumor necrosis factor family.</text>
</comment>
<dbReference type="GeneTree" id="ENSGT00950000185631"/>
<dbReference type="GO" id="GO:0016020">
    <property type="term" value="C:membrane"/>
    <property type="evidence" value="ECO:0007669"/>
    <property type="project" value="InterPro"/>
</dbReference>
<dbReference type="InterPro" id="IPR006052">
    <property type="entry name" value="TNF_dom"/>
</dbReference>
<sequence length="181" mass="21226">MEAPRLMENGNTPQNRKCCKVVLYTSIFVLIMISFLISTIFYLLHNEQPRGTCWAHGQLKKYTPTKNRGTMIWEWSFEYCQGLVKHCNESLMIMENGNYFIYAQVNRKTEINESFMLVLYREPNIDLNRVVGPKKGDENGTVNFGRPFRLNKGDKLHCEINVEYPESILHGNQTYWGLYKI</sequence>
<evidence type="ECO:0000256" key="2">
    <source>
        <dbReference type="SAM" id="Phobius"/>
    </source>
</evidence>
<evidence type="ECO:0000256" key="1">
    <source>
        <dbReference type="ARBA" id="ARBA00008670"/>
    </source>
</evidence>
<evidence type="ECO:0000313" key="6">
    <source>
        <dbReference type="Proteomes" id="UP000000539"/>
    </source>
</evidence>
<dbReference type="GO" id="GO:0005164">
    <property type="term" value="F:tumor necrosis factor receptor binding"/>
    <property type="evidence" value="ECO:0007669"/>
    <property type="project" value="InterPro"/>
</dbReference>
<dbReference type="Ensembl" id="ENSGALT00010032629.1">
    <property type="protein sequence ID" value="ENSGALP00010019336.1"/>
    <property type="gene ID" value="ENSGALG00010013573.1"/>
</dbReference>
<evidence type="ECO:0000313" key="4">
    <source>
        <dbReference type="EMBL" id="AYS80523.1"/>
    </source>
</evidence>
<keyword evidence="2" id="KW-0812">Transmembrane</keyword>
<keyword evidence="2" id="KW-1133">Transmembrane helix</keyword>
<dbReference type="InterPro" id="IPR008983">
    <property type="entry name" value="Tumour_necrosis_fac-like_dom"/>
</dbReference>
<keyword evidence="6" id="KW-1185">Reference proteome</keyword>
<protein>
    <submittedName>
        <fullName evidence="4">GITRL</fullName>
    </submittedName>
</protein>
<reference evidence="4" key="1">
    <citation type="submission" date="2018-06" db="EMBL/GenBank/DDBJ databases">
        <title>Identification of chicken GITR and GITRL.</title>
        <authorList>
            <person name="Scherer S.H.K."/>
            <person name="Huhle D.S."/>
            <person name="Gobel T.W.F."/>
        </authorList>
    </citation>
    <scope>NUCLEOTIDE SEQUENCE</scope>
</reference>
<evidence type="ECO:0000313" key="5">
    <source>
        <dbReference type="Ensembl" id="ENSGALP00010019336.1"/>
    </source>
</evidence>
<reference evidence="5" key="2">
    <citation type="submission" date="2020-11" db="EMBL/GenBank/DDBJ databases">
        <title>Gallus gallus (Chicken) genome, bGalGal1, GRCg7b, maternal haplotype autosomes + Z &amp; W.</title>
        <authorList>
            <person name="Warren W."/>
            <person name="Formenti G."/>
            <person name="Fedrigo O."/>
            <person name="Haase B."/>
            <person name="Mountcastle J."/>
            <person name="Balacco J."/>
            <person name="Tracey A."/>
            <person name="Schneider V."/>
            <person name="Okimoto R."/>
            <person name="Cheng H."/>
            <person name="Hawken R."/>
            <person name="Howe K."/>
            <person name="Jarvis E.D."/>
        </authorList>
    </citation>
    <scope>NUCLEOTIDE SEQUENCE [LARGE SCALE GENOMIC DNA]</scope>
    <source>
        <strain evidence="5">Broiler</strain>
    </source>
</reference>
<dbReference type="Pfam" id="PF00229">
    <property type="entry name" value="TNF"/>
    <property type="match status" value="1"/>
</dbReference>
<dbReference type="OrthoDB" id="5983780at2759"/>
<feature type="transmembrane region" description="Helical" evidence="2">
    <location>
        <begin position="21"/>
        <end position="44"/>
    </location>
</feature>
<feature type="domain" description="THD" evidence="3">
    <location>
        <begin position="81"/>
        <end position="181"/>
    </location>
</feature>
<dbReference type="GO" id="GO:0006955">
    <property type="term" value="P:immune response"/>
    <property type="evidence" value="ECO:0007669"/>
    <property type="project" value="InterPro"/>
</dbReference>
<accession>A0A3G4BPI2</accession>
<keyword evidence="2" id="KW-0472">Membrane</keyword>
<name>A0A3G4BPI2_CHICK</name>
<dbReference type="VEuPathDB" id="HostDB:LOC107053928"/>
<dbReference type="AlphaFoldDB" id="A0A3G4BPI2"/>
<dbReference type="Gene3D" id="2.60.120.40">
    <property type="match status" value="1"/>
</dbReference>
<reference evidence="5" key="3">
    <citation type="submission" date="2025-05" db="UniProtKB">
        <authorList>
            <consortium name="Ensembl"/>
        </authorList>
    </citation>
    <scope>IDENTIFICATION</scope>
    <source>
        <strain evidence="5">broiler</strain>
    </source>
</reference>
<dbReference type="EMBL" id="MH492024">
    <property type="protein sequence ID" value="AYS80523.1"/>
    <property type="molecule type" value="mRNA"/>
</dbReference>
<proteinExistence type="evidence at transcript level"/>
<organism evidence="4">
    <name type="scientific">Gallus gallus</name>
    <name type="common">Chicken</name>
    <dbReference type="NCBI Taxonomy" id="9031"/>
    <lineage>
        <taxon>Eukaryota</taxon>
        <taxon>Metazoa</taxon>
        <taxon>Chordata</taxon>
        <taxon>Craniata</taxon>
        <taxon>Vertebrata</taxon>
        <taxon>Euteleostomi</taxon>
        <taxon>Archelosauria</taxon>
        <taxon>Archosauria</taxon>
        <taxon>Dinosauria</taxon>
        <taxon>Saurischia</taxon>
        <taxon>Theropoda</taxon>
        <taxon>Coelurosauria</taxon>
        <taxon>Aves</taxon>
        <taxon>Neognathae</taxon>
        <taxon>Galloanserae</taxon>
        <taxon>Galliformes</taxon>
        <taxon>Phasianidae</taxon>
        <taxon>Phasianinae</taxon>
        <taxon>Gallus</taxon>
    </lineage>
</organism>
<dbReference type="OMA" id="NYFIYAQ"/>
<evidence type="ECO:0000259" key="3">
    <source>
        <dbReference type="Pfam" id="PF00229"/>
    </source>
</evidence>
<gene>
    <name evidence="5" type="primary">LOC107053928</name>
</gene>
<dbReference type="Proteomes" id="UP000000539">
    <property type="component" value="Chromosome 8"/>
</dbReference>
<dbReference type="CTD" id="8995"/>